<sequence>MFESANLPFSPEGDDIHDFDPSQPARLTTSNRHYHAVDIAEEGKIASRLHQPSSQERLRRDLRFKRTYASSREHDFRDNMNWPCRRNGSSSPSPYEIFALEKHAVYTKHKFYELVKIYHPDRNGYNPDDGLTAVERLERYRLIVQAHEILSDPVKRRAYDSSGAGWGTTRTADRHSRGFTNPEGKRYGFGPDDDSSIFQNATWEDWEKWYRRHDPPSRQPYETYLHPNAFASIVILLAVLSGVLMATRAGQFTGSIEERAQAFTEETGRFLASRKDHFEENEIKGTGRVKHFLEKRDPSKYGLKEKEEEIYRNHFANPILQPAPDLKEAGREIW</sequence>
<proteinExistence type="predicted"/>
<dbReference type="PROSITE" id="PS00636">
    <property type="entry name" value="DNAJ_1"/>
    <property type="match status" value="1"/>
</dbReference>
<name>A0A1C1C693_9EURO</name>
<dbReference type="OrthoDB" id="17458at2759"/>
<evidence type="ECO:0000256" key="1">
    <source>
        <dbReference type="SAM" id="MobiDB-lite"/>
    </source>
</evidence>
<evidence type="ECO:0000313" key="3">
    <source>
        <dbReference type="EMBL" id="OCT43981.1"/>
    </source>
</evidence>
<feature type="domain" description="J" evidence="2">
    <location>
        <begin position="93"/>
        <end position="163"/>
    </location>
</feature>
<dbReference type="CDD" id="cd06257">
    <property type="entry name" value="DnaJ"/>
    <property type="match status" value="1"/>
</dbReference>
<dbReference type="PRINTS" id="PR00625">
    <property type="entry name" value="JDOMAIN"/>
</dbReference>
<dbReference type="PANTHER" id="PTHR24074">
    <property type="entry name" value="CO-CHAPERONE PROTEIN DJLA"/>
    <property type="match status" value="1"/>
</dbReference>
<evidence type="ECO:0000313" key="4">
    <source>
        <dbReference type="Proteomes" id="UP000094526"/>
    </source>
</evidence>
<keyword evidence="4" id="KW-1185">Reference proteome</keyword>
<dbReference type="InterPro" id="IPR036869">
    <property type="entry name" value="J_dom_sf"/>
</dbReference>
<dbReference type="PROSITE" id="PS50076">
    <property type="entry name" value="DNAJ_2"/>
    <property type="match status" value="1"/>
</dbReference>
<dbReference type="STRING" id="86049.A0A1C1C693"/>
<dbReference type="EMBL" id="LGRB01000022">
    <property type="protein sequence ID" value="OCT43981.1"/>
    <property type="molecule type" value="Genomic_DNA"/>
</dbReference>
<dbReference type="AlphaFoldDB" id="A0A1C1C693"/>
<dbReference type="VEuPathDB" id="FungiDB:G647_02063"/>
<dbReference type="SMART" id="SM00271">
    <property type="entry name" value="DnaJ"/>
    <property type="match status" value="1"/>
</dbReference>
<accession>A0A1C1C693</accession>
<dbReference type="Gene3D" id="1.10.287.110">
    <property type="entry name" value="DnaJ domain"/>
    <property type="match status" value="1"/>
</dbReference>
<organism evidence="3 4">
    <name type="scientific">Cladophialophora carrionii</name>
    <dbReference type="NCBI Taxonomy" id="86049"/>
    <lineage>
        <taxon>Eukaryota</taxon>
        <taxon>Fungi</taxon>
        <taxon>Dikarya</taxon>
        <taxon>Ascomycota</taxon>
        <taxon>Pezizomycotina</taxon>
        <taxon>Eurotiomycetes</taxon>
        <taxon>Chaetothyriomycetidae</taxon>
        <taxon>Chaetothyriales</taxon>
        <taxon>Herpotrichiellaceae</taxon>
        <taxon>Cladophialophora</taxon>
    </lineage>
</organism>
<protein>
    <submittedName>
        <fullName evidence="3">Putative Hsp40 co-chaperone Jid1</fullName>
    </submittedName>
</protein>
<evidence type="ECO:0000259" key="2">
    <source>
        <dbReference type="PROSITE" id="PS50076"/>
    </source>
</evidence>
<dbReference type="InterPro" id="IPR050817">
    <property type="entry name" value="DjlA_DnaK_co-chaperone"/>
</dbReference>
<dbReference type="InterPro" id="IPR001623">
    <property type="entry name" value="DnaJ_domain"/>
</dbReference>
<dbReference type="Proteomes" id="UP000094526">
    <property type="component" value="Unassembled WGS sequence"/>
</dbReference>
<dbReference type="Pfam" id="PF00226">
    <property type="entry name" value="DnaJ"/>
    <property type="match status" value="1"/>
</dbReference>
<feature type="region of interest" description="Disordered" evidence="1">
    <location>
        <begin position="1"/>
        <end position="22"/>
    </location>
</feature>
<gene>
    <name evidence="3" type="ORF">CLCR_00114</name>
</gene>
<comment type="caution">
    <text evidence="3">The sequence shown here is derived from an EMBL/GenBank/DDBJ whole genome shotgun (WGS) entry which is preliminary data.</text>
</comment>
<dbReference type="InterPro" id="IPR018253">
    <property type="entry name" value="DnaJ_domain_CS"/>
</dbReference>
<dbReference type="VEuPathDB" id="FungiDB:CLCR_00114"/>
<dbReference type="SUPFAM" id="SSF46565">
    <property type="entry name" value="Chaperone J-domain"/>
    <property type="match status" value="1"/>
</dbReference>
<dbReference type="eggNOG" id="ENOG502RYTK">
    <property type="taxonomic scope" value="Eukaryota"/>
</dbReference>
<feature type="region of interest" description="Disordered" evidence="1">
    <location>
        <begin position="161"/>
        <end position="186"/>
    </location>
</feature>
<reference evidence="4" key="1">
    <citation type="submission" date="2015-07" db="EMBL/GenBank/DDBJ databases">
        <authorList>
            <person name="Teixeira M.M."/>
            <person name="Souza R.C."/>
            <person name="Almeida L.G."/>
            <person name="Vicente V.A."/>
            <person name="de Hoog S."/>
            <person name="Bocca A.L."/>
            <person name="de Almeida S.R."/>
            <person name="Vasconcelos A.T."/>
            <person name="Felipe M.S."/>
        </authorList>
    </citation>
    <scope>NUCLEOTIDE SEQUENCE [LARGE SCALE GENOMIC DNA]</scope>
    <source>
        <strain evidence="4">KSF</strain>
    </source>
</reference>